<feature type="transmembrane region" description="Helical" evidence="7">
    <location>
        <begin position="266"/>
        <end position="282"/>
    </location>
</feature>
<protein>
    <submittedName>
        <fullName evidence="9">Major facilitator superfamily multidrug transporter</fullName>
    </submittedName>
</protein>
<dbReference type="InterPro" id="IPR036259">
    <property type="entry name" value="MFS_trans_sf"/>
</dbReference>
<dbReference type="PANTHER" id="PTHR42718">
    <property type="entry name" value="MAJOR FACILITATOR SUPERFAMILY MULTIDRUG TRANSPORTER MFSC"/>
    <property type="match status" value="1"/>
</dbReference>
<evidence type="ECO:0000256" key="4">
    <source>
        <dbReference type="ARBA" id="ARBA00022692"/>
    </source>
</evidence>
<gene>
    <name evidence="9" type="ORF">W59_15156</name>
</gene>
<accession>I0WRT8</accession>
<feature type="transmembrane region" description="Helical" evidence="7">
    <location>
        <begin position="55"/>
        <end position="78"/>
    </location>
</feature>
<dbReference type="EMBL" id="AJJH01000090">
    <property type="protein sequence ID" value="EID79104.1"/>
    <property type="molecule type" value="Genomic_DNA"/>
</dbReference>
<evidence type="ECO:0000259" key="8">
    <source>
        <dbReference type="PROSITE" id="PS50850"/>
    </source>
</evidence>
<dbReference type="InterPro" id="IPR020846">
    <property type="entry name" value="MFS_dom"/>
</dbReference>
<feature type="domain" description="Major facilitator superfamily (MFS) profile" evidence="8">
    <location>
        <begin position="56"/>
        <end position="495"/>
    </location>
</feature>
<dbReference type="InterPro" id="IPR004638">
    <property type="entry name" value="EmrB-like"/>
</dbReference>
<dbReference type="GO" id="GO:0005886">
    <property type="term" value="C:plasma membrane"/>
    <property type="evidence" value="ECO:0007669"/>
    <property type="project" value="UniProtKB-SubCell"/>
</dbReference>
<keyword evidence="5 7" id="KW-1133">Transmembrane helix</keyword>
<keyword evidence="6 7" id="KW-0472">Membrane</keyword>
<keyword evidence="3" id="KW-1003">Cell membrane</keyword>
<dbReference type="GO" id="GO:0022857">
    <property type="term" value="F:transmembrane transporter activity"/>
    <property type="evidence" value="ECO:0007669"/>
    <property type="project" value="InterPro"/>
</dbReference>
<feature type="transmembrane region" description="Helical" evidence="7">
    <location>
        <begin position="122"/>
        <end position="141"/>
    </location>
</feature>
<dbReference type="PATRIC" id="fig|1165867.3.peg.3087"/>
<evidence type="ECO:0000256" key="3">
    <source>
        <dbReference type="ARBA" id="ARBA00022475"/>
    </source>
</evidence>
<reference evidence="9 10" key="1">
    <citation type="journal article" date="2012" name="J. Bacteriol.">
        <title>Draft genome sequence of the nitrophenol-degrading actinomycete Rhodococcus imtechensis RKJ300.</title>
        <authorList>
            <person name="Vikram S."/>
            <person name="Kumar S."/>
            <person name="Subramanian S."/>
            <person name="Raghava G.P."/>
        </authorList>
    </citation>
    <scope>NUCLEOTIDE SEQUENCE [LARGE SCALE GENOMIC DNA]</scope>
    <source>
        <strain evidence="9 10">RKJ300</strain>
    </source>
</reference>
<feature type="transmembrane region" description="Helical" evidence="7">
    <location>
        <begin position="330"/>
        <end position="351"/>
    </location>
</feature>
<evidence type="ECO:0000256" key="6">
    <source>
        <dbReference type="ARBA" id="ARBA00023136"/>
    </source>
</evidence>
<dbReference type="Gene3D" id="1.20.1250.20">
    <property type="entry name" value="MFS general substrate transporter like domains"/>
    <property type="match status" value="1"/>
</dbReference>
<evidence type="ECO:0000256" key="7">
    <source>
        <dbReference type="SAM" id="Phobius"/>
    </source>
</evidence>
<name>I0WRT8_RHOOP</name>
<evidence type="ECO:0000313" key="10">
    <source>
        <dbReference type="Proteomes" id="UP000006447"/>
    </source>
</evidence>
<comment type="subcellular location">
    <subcellularLocation>
        <location evidence="1">Cell membrane</location>
        <topology evidence="1">Multi-pass membrane protein</topology>
    </subcellularLocation>
</comment>
<feature type="transmembrane region" description="Helical" evidence="7">
    <location>
        <begin position="180"/>
        <end position="202"/>
    </location>
</feature>
<keyword evidence="4 7" id="KW-0812">Transmembrane</keyword>
<feature type="transmembrane region" description="Helical" evidence="7">
    <location>
        <begin position="303"/>
        <end position="324"/>
    </location>
</feature>
<feature type="transmembrane region" description="Helical" evidence="7">
    <location>
        <begin position="363"/>
        <end position="382"/>
    </location>
</feature>
<dbReference type="NCBIfam" id="TIGR00711">
    <property type="entry name" value="efflux_EmrB"/>
    <property type="match status" value="1"/>
</dbReference>
<feature type="transmembrane region" description="Helical" evidence="7">
    <location>
        <begin position="90"/>
        <end position="110"/>
    </location>
</feature>
<feature type="transmembrane region" description="Helical" evidence="7">
    <location>
        <begin position="208"/>
        <end position="230"/>
    </location>
</feature>
<proteinExistence type="predicted"/>
<feature type="transmembrane region" description="Helical" evidence="7">
    <location>
        <begin position="242"/>
        <end position="260"/>
    </location>
</feature>
<feature type="transmembrane region" description="Helical" evidence="7">
    <location>
        <begin position="394"/>
        <end position="418"/>
    </location>
</feature>
<dbReference type="PANTHER" id="PTHR42718:SF42">
    <property type="entry name" value="EXPORT PROTEIN"/>
    <property type="match status" value="1"/>
</dbReference>
<evidence type="ECO:0000256" key="2">
    <source>
        <dbReference type="ARBA" id="ARBA00022448"/>
    </source>
</evidence>
<feature type="transmembrane region" description="Helical" evidence="7">
    <location>
        <begin position="471"/>
        <end position="491"/>
    </location>
</feature>
<comment type="caution">
    <text evidence="9">The sequence shown here is derived from an EMBL/GenBank/DDBJ whole genome shotgun (WGS) entry which is preliminary data.</text>
</comment>
<dbReference type="PRINTS" id="PR01036">
    <property type="entry name" value="TCRTETB"/>
</dbReference>
<dbReference type="InterPro" id="IPR011701">
    <property type="entry name" value="MFS"/>
</dbReference>
<dbReference type="PROSITE" id="PS50850">
    <property type="entry name" value="MFS"/>
    <property type="match status" value="1"/>
</dbReference>
<evidence type="ECO:0000313" key="9">
    <source>
        <dbReference type="EMBL" id="EID79104.1"/>
    </source>
</evidence>
<keyword evidence="2" id="KW-0813">Transport</keyword>
<sequence length="536" mass="55246">MHGLAGQVVDFDVHALEYAEAGARNRNEHPTAWTAAHHGEMTETVLRLSTRQGRWVVTATVLGSSLALLDGTVVNIALPHIGEDLGSDVAGMQWVLSGYTLALASLILLGGALGDRWGRRRVFVWGTVWFAVASLLCGIAPDITMLVIARILQGVGAAMLTPGSLALISASIHEDDRGAAIGLWSGLGGVAGAIGPLLGGWLVEVAGWRSVFLLNLPLAVVVVWASMRHVPESRDPHPPDHLDVLGSVCAVVGLGALTYGLIEMNLVAGVVGAVALIVFVAVERRSPNALVPPSLFASRMFMVANLVTLAVYAALGGVFFLLVLQLQLVAGYSPIEAGVATIPITLAMLAFSSRAGSYAQTHGPRLPMTVGPALAAVGLLLMTRIGPDANYWTVVLPGVVFFGLGLSAMVAPLTAAVLGSVPVDQSGIASGVNNAVARTSQLLAVAALPGIAGIDAESVLDPESFSHGFRVAMFICIALLLVGATIAAALIRAPAPPAPTPLGPVPDSVACKPHCDVTGPAVQPTLTRSNRTPPNG</sequence>
<evidence type="ECO:0000256" key="1">
    <source>
        <dbReference type="ARBA" id="ARBA00004651"/>
    </source>
</evidence>
<dbReference type="Gene3D" id="1.20.1720.10">
    <property type="entry name" value="Multidrug resistance protein D"/>
    <property type="match status" value="1"/>
</dbReference>
<dbReference type="Pfam" id="PF07690">
    <property type="entry name" value="MFS_1"/>
    <property type="match status" value="1"/>
</dbReference>
<dbReference type="SUPFAM" id="SSF103473">
    <property type="entry name" value="MFS general substrate transporter"/>
    <property type="match status" value="1"/>
</dbReference>
<organism evidence="9 10">
    <name type="scientific">Rhodococcus opacus RKJ300 = JCM 13270</name>
    <dbReference type="NCBI Taxonomy" id="1165867"/>
    <lineage>
        <taxon>Bacteria</taxon>
        <taxon>Bacillati</taxon>
        <taxon>Actinomycetota</taxon>
        <taxon>Actinomycetes</taxon>
        <taxon>Mycobacteriales</taxon>
        <taxon>Nocardiaceae</taxon>
        <taxon>Rhodococcus</taxon>
    </lineage>
</organism>
<dbReference type="CDD" id="cd17321">
    <property type="entry name" value="MFS_MMR_MDR_like"/>
    <property type="match status" value="1"/>
</dbReference>
<dbReference type="AlphaFoldDB" id="I0WRT8"/>
<evidence type="ECO:0000256" key="5">
    <source>
        <dbReference type="ARBA" id="ARBA00022989"/>
    </source>
</evidence>
<dbReference type="Proteomes" id="UP000006447">
    <property type="component" value="Unassembled WGS sequence"/>
</dbReference>